<gene>
    <name evidence="2" type="ORF">FA10DRAFT_81499</name>
</gene>
<feature type="compositionally biased region" description="Low complexity" evidence="1">
    <location>
        <begin position="118"/>
        <end position="139"/>
    </location>
</feature>
<evidence type="ECO:0000256" key="1">
    <source>
        <dbReference type="SAM" id="MobiDB-lite"/>
    </source>
</evidence>
<organism evidence="2 3">
    <name type="scientific">Acaromyces ingoldii</name>
    <dbReference type="NCBI Taxonomy" id="215250"/>
    <lineage>
        <taxon>Eukaryota</taxon>
        <taxon>Fungi</taxon>
        <taxon>Dikarya</taxon>
        <taxon>Basidiomycota</taxon>
        <taxon>Ustilaginomycotina</taxon>
        <taxon>Exobasidiomycetes</taxon>
        <taxon>Exobasidiales</taxon>
        <taxon>Cryptobasidiaceae</taxon>
        <taxon>Acaromyces</taxon>
    </lineage>
</organism>
<feature type="region of interest" description="Disordered" evidence="1">
    <location>
        <begin position="872"/>
        <end position="969"/>
    </location>
</feature>
<feature type="compositionally biased region" description="Polar residues" evidence="1">
    <location>
        <begin position="597"/>
        <end position="614"/>
    </location>
</feature>
<feature type="compositionally biased region" description="Basic and acidic residues" evidence="1">
    <location>
        <begin position="1"/>
        <end position="10"/>
    </location>
</feature>
<feature type="region of interest" description="Disordered" evidence="1">
    <location>
        <begin position="573"/>
        <end position="639"/>
    </location>
</feature>
<dbReference type="OrthoDB" id="2549520at2759"/>
<feature type="compositionally biased region" description="Polar residues" evidence="1">
    <location>
        <begin position="577"/>
        <end position="586"/>
    </location>
</feature>
<feature type="compositionally biased region" description="Basic and acidic residues" evidence="1">
    <location>
        <begin position="415"/>
        <end position="429"/>
    </location>
</feature>
<feature type="compositionally biased region" description="Low complexity" evidence="1">
    <location>
        <begin position="241"/>
        <end position="261"/>
    </location>
</feature>
<dbReference type="AlphaFoldDB" id="A0A316YRN0"/>
<feature type="region of interest" description="Disordered" evidence="1">
    <location>
        <begin position="747"/>
        <end position="800"/>
    </location>
</feature>
<feature type="region of interest" description="Disordered" evidence="1">
    <location>
        <begin position="394"/>
        <end position="429"/>
    </location>
</feature>
<feature type="compositionally biased region" description="Polar residues" evidence="1">
    <location>
        <begin position="140"/>
        <end position="153"/>
    </location>
</feature>
<feature type="region of interest" description="Disordered" evidence="1">
    <location>
        <begin position="203"/>
        <end position="273"/>
    </location>
</feature>
<evidence type="ECO:0000313" key="3">
    <source>
        <dbReference type="Proteomes" id="UP000245768"/>
    </source>
</evidence>
<dbReference type="RefSeq" id="XP_025379235.1">
    <property type="nucleotide sequence ID" value="XM_025525722.1"/>
</dbReference>
<proteinExistence type="predicted"/>
<feature type="region of interest" description="Disordered" evidence="1">
    <location>
        <begin position="1"/>
        <end position="186"/>
    </location>
</feature>
<feature type="compositionally biased region" description="Low complexity" evidence="1">
    <location>
        <begin position="394"/>
        <end position="409"/>
    </location>
</feature>
<accession>A0A316YRN0</accession>
<feature type="compositionally biased region" description="Basic and acidic residues" evidence="1">
    <location>
        <begin position="615"/>
        <end position="627"/>
    </location>
</feature>
<feature type="region of interest" description="Disordered" evidence="1">
    <location>
        <begin position="447"/>
        <end position="553"/>
    </location>
</feature>
<evidence type="ECO:0000313" key="2">
    <source>
        <dbReference type="EMBL" id="PWN92037.1"/>
    </source>
</evidence>
<dbReference type="GeneID" id="37047638"/>
<keyword evidence="3" id="KW-1185">Reference proteome</keyword>
<dbReference type="InParanoid" id="A0A316YRN0"/>
<feature type="compositionally biased region" description="Low complexity" evidence="1">
    <location>
        <begin position="63"/>
        <end position="79"/>
    </location>
</feature>
<dbReference type="EMBL" id="KZ819635">
    <property type="protein sequence ID" value="PWN92037.1"/>
    <property type="molecule type" value="Genomic_DNA"/>
</dbReference>
<reference evidence="2 3" key="1">
    <citation type="journal article" date="2018" name="Mol. Biol. Evol.">
        <title>Broad Genomic Sampling Reveals a Smut Pathogenic Ancestry of the Fungal Clade Ustilaginomycotina.</title>
        <authorList>
            <person name="Kijpornyongpan T."/>
            <person name="Mondo S.J."/>
            <person name="Barry K."/>
            <person name="Sandor L."/>
            <person name="Lee J."/>
            <person name="Lipzen A."/>
            <person name="Pangilinan J."/>
            <person name="LaButti K."/>
            <person name="Hainaut M."/>
            <person name="Henrissat B."/>
            <person name="Grigoriev I.V."/>
            <person name="Spatafora J.W."/>
            <person name="Aime M.C."/>
        </authorList>
    </citation>
    <scope>NUCLEOTIDE SEQUENCE [LARGE SCALE GENOMIC DNA]</scope>
    <source>
        <strain evidence="2 3">MCA 4198</strain>
    </source>
</reference>
<sequence length="969" mass="103908">MPSPKADWDNAHVGVQGPPIATTMNDSVPAADSPFRPLVPEDFRRRGNGRSNSSGDWTALTGRPSASSPRTTPAAATAACPRQKPGSGPGRAQEKNNEPAAAAGLHNTTREDQTTPRASSFSEAAAAAQQWQKNQQTQSRAVGTSVTSRSAKNNKGMDKTPDVKQSPSLVAKPELPPSAQSIALRDEAERDWQAYWQRQRAQIATHGRRAPPETVQAALRSASKPPSSSLGTDGQRGGGDTQHQSLSSSSAGSQRQQMQRQKPPLKRHSSDNLTGKACIGLFDDQRYDHKRKPMSADVMQEALLGMMNIVETGPKSPQESLSLGKGMFVDSSERFKLPFTHDSSISGADDAASSSMNGSSIELLEESRPVARAGGKGLSGRRMFRSRSVYVGVGDGSSSNGSSSSASAGTLLPRPEMRNDLTSEERREQLRRAQKLASLLGGEVLASSDGEDAGREALRHKRSSPRIPGLPRRQSDPFDVLMHRSVIASSPSSREESRYSIHASKAGPREDETAPGPTTSTLRARRSRSALGLVGRERSSSISSPLAPTQPPLDIHPKAAAILGLPHSKGLFAFRPSVTTPPASTNGDDDNEIHAKGQNSATSDSVASWVTSQLDQDHEADQDKDDVGATTLPSSRDSIEMLESDDDAVAEDQEEQGLSLRQGSRVLGEAIQRKTFDSTLLTSSSPAWIREERRKRVTKITRWLGDVVPAHLVTHSSEPQRTPPPAYFFDEMPPSALVDFASGTPLISRSSSSSSSAQKNNHDATESSSPIRPIAKAKAAVNAKLSKSRNGPRAPLLLDTSHKNLSSPQFANVPKSAPPTVDDAHRLTAKEHSDQVRRASKLTSLFGEVPPQPLFAPTQSTEAVKLSTLGITSKHHRSTPSLVRPPFDGAPSLDQMRPARSHRPRSTSPMSQDGKAMTGYSRLGERPKSTSDSLQPPPADDGLSSEHYRYSIGECGPSSSVAVRKEQDT</sequence>
<protein>
    <submittedName>
        <fullName evidence="2">Uncharacterized protein</fullName>
    </submittedName>
</protein>
<name>A0A316YRN0_9BASI</name>
<dbReference type="Proteomes" id="UP000245768">
    <property type="component" value="Unassembled WGS sequence"/>
</dbReference>